<organism evidence="3 4">
    <name type="scientific">Cupriavidus nantongensis</name>
    <dbReference type="NCBI Taxonomy" id="1796606"/>
    <lineage>
        <taxon>Bacteria</taxon>
        <taxon>Pseudomonadati</taxon>
        <taxon>Pseudomonadota</taxon>
        <taxon>Betaproteobacteria</taxon>
        <taxon>Burkholderiales</taxon>
        <taxon>Burkholderiaceae</taxon>
        <taxon>Cupriavidus</taxon>
    </lineage>
</organism>
<dbReference type="PANTHER" id="PTHR11820:SF90">
    <property type="entry name" value="FLUTATHIONE S-TRANSFERASE"/>
    <property type="match status" value="1"/>
</dbReference>
<dbReference type="Gene3D" id="3.90.850.10">
    <property type="entry name" value="Fumarylacetoacetase-like, C-terminal domain"/>
    <property type="match status" value="1"/>
</dbReference>
<dbReference type="Pfam" id="PF01557">
    <property type="entry name" value="FAA_hydrolase"/>
    <property type="match status" value="1"/>
</dbReference>
<dbReference type="STRING" id="1796606.A2G96_12485"/>
<dbReference type="SUPFAM" id="SSF56529">
    <property type="entry name" value="FAH"/>
    <property type="match status" value="1"/>
</dbReference>
<dbReference type="Proteomes" id="UP000075238">
    <property type="component" value="Chromosome 1"/>
</dbReference>
<dbReference type="AlphaFoldDB" id="A0A142JK76"/>
<dbReference type="KEGG" id="cnan:A2G96_12485"/>
<evidence type="ECO:0000256" key="1">
    <source>
        <dbReference type="ARBA" id="ARBA00022723"/>
    </source>
</evidence>
<name>A0A142JK76_9BURK</name>
<dbReference type="InterPro" id="IPR036663">
    <property type="entry name" value="Fumarylacetoacetase_C_sf"/>
</dbReference>
<keyword evidence="3" id="KW-0378">Hydrolase</keyword>
<dbReference type="InterPro" id="IPR011234">
    <property type="entry name" value="Fumarylacetoacetase-like_C"/>
</dbReference>
<accession>A0A142JK76</accession>
<reference evidence="3 4" key="1">
    <citation type="submission" date="2016-03" db="EMBL/GenBank/DDBJ databases">
        <title>Complete genome sequence of a novel chlorpyrifos degrading bacterium, Cupriavidus nantongensis sp. X1.</title>
        <authorList>
            <person name="Fang L."/>
        </authorList>
    </citation>
    <scope>NUCLEOTIDE SEQUENCE [LARGE SCALE GENOMIC DNA]</scope>
    <source>
        <strain evidence="3 4">X1</strain>
    </source>
</reference>
<dbReference type="PANTHER" id="PTHR11820">
    <property type="entry name" value="ACYLPYRUVASE"/>
    <property type="match status" value="1"/>
</dbReference>
<keyword evidence="4" id="KW-1185">Reference proteome</keyword>
<keyword evidence="1" id="KW-0479">Metal-binding</keyword>
<dbReference type="GO" id="GO:0018773">
    <property type="term" value="F:acetylpyruvate hydrolase activity"/>
    <property type="evidence" value="ECO:0007669"/>
    <property type="project" value="TreeGrafter"/>
</dbReference>
<feature type="domain" description="Fumarylacetoacetase-like C-terminal" evidence="2">
    <location>
        <begin position="38"/>
        <end position="231"/>
    </location>
</feature>
<dbReference type="EMBL" id="CP014844">
    <property type="protein sequence ID" value="AMR78488.1"/>
    <property type="molecule type" value="Genomic_DNA"/>
</dbReference>
<dbReference type="GO" id="GO:0046872">
    <property type="term" value="F:metal ion binding"/>
    <property type="evidence" value="ECO:0007669"/>
    <property type="project" value="UniProtKB-KW"/>
</dbReference>
<protein>
    <submittedName>
        <fullName evidence="3">Fumarylacetoacetate hydrolase</fullName>
    </submittedName>
</protein>
<sequence length="238" mass="26303">MPRASADSVVVQSTKVPSVTPAFIGIVGSDQRFPVRRVYCVGRNYLAHIREMGEGDERDPPFFFQKPADAIVTDGRVPYPTFTDDFQFEFELVVAIGSEAADVPPDTALDHVFGYAAGLDMTRRDRQRECNKRGLPWELGKSFDHSAPCGPIHPVAKVGHLRSGALSLAVNGDVRQHSVLEKMIWNVHEIVSELSRQYRLLPGDLIFTGTPEGVGPVQRGDRLIGRIEGLDLLQVEIV</sequence>
<evidence type="ECO:0000313" key="4">
    <source>
        <dbReference type="Proteomes" id="UP000075238"/>
    </source>
</evidence>
<proteinExistence type="predicted"/>
<evidence type="ECO:0000259" key="2">
    <source>
        <dbReference type="Pfam" id="PF01557"/>
    </source>
</evidence>
<gene>
    <name evidence="3" type="ORF">A2G96_12485</name>
</gene>
<evidence type="ECO:0000313" key="3">
    <source>
        <dbReference type="EMBL" id="AMR78488.1"/>
    </source>
</evidence>